<dbReference type="Gene3D" id="1.20.120.1630">
    <property type="match status" value="1"/>
</dbReference>
<evidence type="ECO:0000256" key="5">
    <source>
        <dbReference type="SAM" id="Phobius"/>
    </source>
</evidence>
<comment type="subcellular location">
    <subcellularLocation>
        <location evidence="1">Endomembrane system</location>
        <topology evidence="1">Multi-pass membrane protein</topology>
    </subcellularLocation>
</comment>
<name>A0A9Q4C668_9EURY</name>
<evidence type="ECO:0000256" key="3">
    <source>
        <dbReference type="ARBA" id="ARBA00022989"/>
    </source>
</evidence>
<evidence type="ECO:0000256" key="2">
    <source>
        <dbReference type="ARBA" id="ARBA00022692"/>
    </source>
</evidence>
<evidence type="ECO:0000313" key="7">
    <source>
        <dbReference type="Proteomes" id="UP001149411"/>
    </source>
</evidence>
<dbReference type="Proteomes" id="UP001149411">
    <property type="component" value="Unassembled WGS sequence"/>
</dbReference>
<dbReference type="InterPro" id="IPR007318">
    <property type="entry name" value="Phopholipid_MeTrfase"/>
</dbReference>
<keyword evidence="3 5" id="KW-1133">Transmembrane helix</keyword>
<dbReference type="Pfam" id="PF04191">
    <property type="entry name" value="PEMT"/>
    <property type="match status" value="1"/>
</dbReference>
<reference evidence="6" key="1">
    <citation type="submission" date="2022-09" db="EMBL/GenBank/DDBJ databases">
        <title>Haloadaptaus new haloarchaeum isolated from saline soil.</title>
        <authorList>
            <person name="Duran-Viseras A."/>
            <person name="Sanchez-Porro C."/>
            <person name="Ventosa A."/>
        </authorList>
    </citation>
    <scope>NUCLEOTIDE SEQUENCE</scope>
    <source>
        <strain evidence="6">F3-133</strain>
    </source>
</reference>
<evidence type="ECO:0000313" key="6">
    <source>
        <dbReference type="EMBL" id="MCX2819129.1"/>
    </source>
</evidence>
<keyword evidence="7" id="KW-1185">Reference proteome</keyword>
<feature type="transmembrane region" description="Helical" evidence="5">
    <location>
        <begin position="48"/>
        <end position="68"/>
    </location>
</feature>
<organism evidence="6 7">
    <name type="scientific">Halorutilus salinus</name>
    <dbReference type="NCBI Taxonomy" id="2487751"/>
    <lineage>
        <taxon>Archaea</taxon>
        <taxon>Methanobacteriati</taxon>
        <taxon>Methanobacteriota</taxon>
        <taxon>Stenosarchaea group</taxon>
        <taxon>Halobacteria</taxon>
        <taxon>Halorutilales</taxon>
        <taxon>Halorutilaceae</taxon>
        <taxon>Halorutilus</taxon>
    </lineage>
</organism>
<dbReference type="AlphaFoldDB" id="A0A9Q4C668"/>
<dbReference type="EMBL" id="RKLV01000006">
    <property type="protein sequence ID" value="MCX2819129.1"/>
    <property type="molecule type" value="Genomic_DNA"/>
</dbReference>
<keyword evidence="4 5" id="KW-0472">Membrane</keyword>
<accession>A0A9Q4C668</accession>
<gene>
    <name evidence="6" type="ORF">EGH25_07160</name>
</gene>
<feature type="transmembrane region" description="Helical" evidence="5">
    <location>
        <begin position="80"/>
        <end position="103"/>
    </location>
</feature>
<protein>
    <submittedName>
        <fullName evidence="6">DUF1295 domain-containing protein</fullName>
    </submittedName>
</protein>
<dbReference type="GO" id="GO:0012505">
    <property type="term" value="C:endomembrane system"/>
    <property type="evidence" value="ECO:0007669"/>
    <property type="project" value="UniProtKB-SubCell"/>
</dbReference>
<evidence type="ECO:0000256" key="1">
    <source>
        <dbReference type="ARBA" id="ARBA00004127"/>
    </source>
</evidence>
<keyword evidence="2 5" id="KW-0812">Transmembrane</keyword>
<comment type="caution">
    <text evidence="6">The sequence shown here is derived from an EMBL/GenBank/DDBJ whole genome shotgun (WGS) entry which is preliminary data.</text>
</comment>
<dbReference type="RefSeq" id="WP_266087140.1">
    <property type="nucleotide sequence ID" value="NZ_RKLV01000006.1"/>
</dbReference>
<feature type="transmembrane region" description="Helical" evidence="5">
    <location>
        <begin position="138"/>
        <end position="158"/>
    </location>
</feature>
<sequence length="241" mass="27013">MVDIDRRKTALAVIGVLTLVALPSFLRHAVWLSFGQANRMVIQGRWDIVALNVGVFLAVLLPLVFGMRWKVDWGSRSKSLGVYGAFIVSMFVEMYGVPLSFYLTSAALSEPATVGYQPEFVVSFTVFGQGFAMTPWKLIGAAITAVGIGLVAVGWAVLYRTDEELKTDGLYAYSRHPQYVGIILVVFGWFVHWPTLLTMALLPVLVYFYYKLALREEEEVREVISDGSKYDEYAETTPRFV</sequence>
<feature type="transmembrane region" description="Helical" evidence="5">
    <location>
        <begin position="179"/>
        <end position="210"/>
    </location>
</feature>
<evidence type="ECO:0000256" key="4">
    <source>
        <dbReference type="ARBA" id="ARBA00023136"/>
    </source>
</evidence>
<proteinExistence type="predicted"/>